<evidence type="ECO:0000313" key="2">
    <source>
        <dbReference type="Proteomes" id="UP000645462"/>
    </source>
</evidence>
<comment type="caution">
    <text evidence="1">The sequence shown here is derived from an EMBL/GenBank/DDBJ whole genome shotgun (WGS) entry which is preliminary data.</text>
</comment>
<name>A0ABQ1L2R7_9RHOB</name>
<accession>A0ABQ1L2R7</accession>
<proteinExistence type="predicted"/>
<dbReference type="GO" id="GO:0016740">
    <property type="term" value="F:transferase activity"/>
    <property type="evidence" value="ECO:0007669"/>
    <property type="project" value="UniProtKB-KW"/>
</dbReference>
<dbReference type="PANTHER" id="PTHR12526">
    <property type="entry name" value="GLYCOSYLTRANSFERASE"/>
    <property type="match status" value="1"/>
</dbReference>
<sequence>MKPGRKPKVHWVSPIPEANTDIAHYTYRILPELAAATDLTVWTDARHWDRAVDAICPVRKLDPHRTLPRDFARSGHGDGPDAIFIHIGNSWVFHSGLLQLARRVPSVIVLHDLAIQEMLHDALRFAGFPRDTYEAEMLRWHGEAGLAAAQDMLNHRLGANVLSETYPGFHLALDRAVAVLSHTPAAFEAVKTTGIVPSYQLDLPFRPSTRAPSARRAQDGPLRLVQFGHIGPNRRLWEVLEALGPLRGEIDFRLDIMGNVWDRALLSEKLERFGLESRVTVHGFVPEPELDAALAEAHLVFNLRYPTMGEASGSQLRIWNASAAAVVTDLGWYGSLPDDTVFKIPLEGETSALQDLVRRVNADRSLGATLGQTGRARLEARHTPALYAQGIAEIAELFPEDAAQSLHARRIRETLAKAPQKTPLYETALKKRLLR</sequence>
<dbReference type="EMBL" id="BMFC01000015">
    <property type="protein sequence ID" value="GGC18693.1"/>
    <property type="molecule type" value="Genomic_DNA"/>
</dbReference>
<dbReference type="PANTHER" id="PTHR12526:SF636">
    <property type="entry name" value="BLL3647 PROTEIN"/>
    <property type="match status" value="1"/>
</dbReference>
<organism evidence="1 2">
    <name type="scientific">Marivita lacus</name>
    <dbReference type="NCBI Taxonomy" id="1323742"/>
    <lineage>
        <taxon>Bacteria</taxon>
        <taxon>Pseudomonadati</taxon>
        <taxon>Pseudomonadota</taxon>
        <taxon>Alphaproteobacteria</taxon>
        <taxon>Rhodobacterales</taxon>
        <taxon>Roseobacteraceae</taxon>
        <taxon>Marivita</taxon>
    </lineage>
</organism>
<keyword evidence="1" id="KW-0808">Transferase</keyword>
<evidence type="ECO:0000313" key="1">
    <source>
        <dbReference type="EMBL" id="GGC18693.1"/>
    </source>
</evidence>
<dbReference type="Proteomes" id="UP000645462">
    <property type="component" value="Unassembled WGS sequence"/>
</dbReference>
<dbReference type="RefSeq" id="WP_188483792.1">
    <property type="nucleotide sequence ID" value="NZ_BMFC01000015.1"/>
</dbReference>
<dbReference type="Gene3D" id="3.40.50.2000">
    <property type="entry name" value="Glycogen Phosphorylase B"/>
    <property type="match status" value="1"/>
</dbReference>
<dbReference type="SUPFAM" id="SSF53756">
    <property type="entry name" value="UDP-Glycosyltransferase/glycogen phosphorylase"/>
    <property type="match status" value="1"/>
</dbReference>
<protein>
    <submittedName>
        <fullName evidence="1">Glycosyl transferase family 1</fullName>
    </submittedName>
</protein>
<gene>
    <name evidence="1" type="ORF">GCM10011363_39150</name>
</gene>
<keyword evidence="2" id="KW-1185">Reference proteome</keyword>
<reference evidence="2" key="1">
    <citation type="journal article" date="2019" name="Int. J. Syst. Evol. Microbiol.">
        <title>The Global Catalogue of Microorganisms (GCM) 10K type strain sequencing project: providing services to taxonomists for standard genome sequencing and annotation.</title>
        <authorList>
            <consortium name="The Broad Institute Genomics Platform"/>
            <consortium name="The Broad Institute Genome Sequencing Center for Infectious Disease"/>
            <person name="Wu L."/>
            <person name="Ma J."/>
        </authorList>
    </citation>
    <scope>NUCLEOTIDE SEQUENCE [LARGE SCALE GENOMIC DNA]</scope>
    <source>
        <strain evidence="2">CGMCC 1.12478</strain>
    </source>
</reference>